<evidence type="ECO:0000256" key="2">
    <source>
        <dbReference type="ARBA" id="ARBA00023274"/>
    </source>
</evidence>
<gene>
    <name evidence="3" type="primary">rpl14</name>
    <name evidence="5" type="ORF">Mia14_0067</name>
</gene>
<dbReference type="PANTHER" id="PTHR11761">
    <property type="entry name" value="50S/60S RIBOSOMAL PROTEIN L14/L23"/>
    <property type="match status" value="1"/>
</dbReference>
<proteinExistence type="inferred from homology"/>
<dbReference type="GO" id="GO:0070180">
    <property type="term" value="F:large ribosomal subunit rRNA binding"/>
    <property type="evidence" value="ECO:0007669"/>
    <property type="project" value="TreeGrafter"/>
</dbReference>
<keyword evidence="2 3" id="KW-0687">Ribonucleoprotein</keyword>
<sequence length="132" mass="14012">MAGIIGKVSKTLIPGSILTCADNSGAKTLMIINKIGKSGRRGGLANSGIGDIVMASVKTGTPAYRKKKVRAIIIRQKHPLRRKNGIHVRFEDNAAILITESDLPVGTEVKGAMAREVIEKNIKLAGIASRVV</sequence>
<dbReference type="CDD" id="cd00337">
    <property type="entry name" value="Ribosomal_uL14"/>
    <property type="match status" value="1"/>
</dbReference>
<evidence type="ECO:0000256" key="4">
    <source>
        <dbReference type="RuleBase" id="RU003949"/>
    </source>
</evidence>
<keyword evidence="1 3" id="KW-0689">Ribosomal protein</keyword>
<keyword evidence="3" id="KW-0699">rRNA-binding</keyword>
<dbReference type="Pfam" id="PF00238">
    <property type="entry name" value="Ribosomal_L14"/>
    <property type="match status" value="1"/>
</dbReference>
<comment type="similarity">
    <text evidence="3 4">Belongs to the universal ribosomal protein uL14 family.</text>
</comment>
<dbReference type="GO" id="GO:0022625">
    <property type="term" value="C:cytosolic large ribosomal subunit"/>
    <property type="evidence" value="ECO:0007669"/>
    <property type="project" value="TreeGrafter"/>
</dbReference>
<dbReference type="RefSeq" id="WP_088819580.1">
    <property type="nucleotide sequence ID" value="NZ_CP019964.1"/>
</dbReference>
<keyword evidence="3" id="KW-0694">RNA-binding</keyword>
<dbReference type="SMART" id="SM01374">
    <property type="entry name" value="Ribosomal_L14"/>
    <property type="match status" value="1"/>
</dbReference>
<dbReference type="OrthoDB" id="23569at2157"/>
<dbReference type="GO" id="GO:0003735">
    <property type="term" value="F:structural constituent of ribosome"/>
    <property type="evidence" value="ECO:0007669"/>
    <property type="project" value="InterPro"/>
</dbReference>
<comment type="function">
    <text evidence="3">Binds to 23S rRNA. Forms part of two intersubunit bridges in the 70S ribosome.</text>
</comment>
<dbReference type="PANTHER" id="PTHR11761:SF8">
    <property type="entry name" value="LARGE RIBOSOMAL SUBUNIT PROTEIN UL14"/>
    <property type="match status" value="1"/>
</dbReference>
<dbReference type="HAMAP" id="MF_01367">
    <property type="entry name" value="Ribosomal_uL14"/>
    <property type="match status" value="1"/>
</dbReference>
<dbReference type="GeneID" id="33313627"/>
<dbReference type="GO" id="GO:0006412">
    <property type="term" value="P:translation"/>
    <property type="evidence" value="ECO:0007669"/>
    <property type="project" value="UniProtKB-UniRule"/>
</dbReference>
<evidence type="ECO:0000313" key="6">
    <source>
        <dbReference type="Proteomes" id="UP000197679"/>
    </source>
</evidence>
<evidence type="ECO:0000256" key="1">
    <source>
        <dbReference type="ARBA" id="ARBA00022980"/>
    </source>
</evidence>
<evidence type="ECO:0000313" key="5">
    <source>
        <dbReference type="EMBL" id="ASI13410.1"/>
    </source>
</evidence>
<protein>
    <recommendedName>
        <fullName evidence="3">Large ribosomal subunit protein uL14</fullName>
    </recommendedName>
</protein>
<dbReference type="InterPro" id="IPR000218">
    <property type="entry name" value="Ribosomal_uL14"/>
</dbReference>
<dbReference type="Gene3D" id="2.40.150.20">
    <property type="entry name" value="Ribosomal protein L14"/>
    <property type="match status" value="1"/>
</dbReference>
<dbReference type="SUPFAM" id="SSF50193">
    <property type="entry name" value="Ribosomal protein L14"/>
    <property type="match status" value="1"/>
</dbReference>
<accession>A0A218NLQ8</accession>
<reference evidence="5 6" key="1">
    <citation type="journal article" date="2017" name="Nat. Commun.">
        <title>'ARMAN' archaea depend on association with euryarchaeal host in culture and in situ.</title>
        <authorList>
            <person name="Golyshina O."/>
            <person name="Toshchakov S."/>
            <person name="Makarova K."/>
            <person name="Gavrilov S."/>
            <person name="Korzhenkov A."/>
            <person name="La Cono V."/>
            <person name="Arcadi E."/>
            <person name="Nechitaylo T."/>
            <person name="Ferrer M."/>
            <person name="Kublanov I."/>
            <person name="Wolf Y."/>
            <person name="Yakimov M."/>
            <person name="Golyshin P."/>
            <person name="Slesarev A."/>
            <person name="Kozyavkin S."/>
        </authorList>
    </citation>
    <scope>NUCLEOTIDE SEQUENCE [LARGE SCALE GENOMIC DNA]</scope>
    <source>
        <strain evidence="5 6">Mia14</strain>
    </source>
</reference>
<organism evidence="5 6">
    <name type="scientific">Candidatus Mancarchaeum acidiphilum</name>
    <dbReference type="NCBI Taxonomy" id="1920749"/>
    <lineage>
        <taxon>Archaea</taxon>
        <taxon>Candidatus Micrarchaeota</taxon>
        <taxon>Candidatus Mancarchaeum</taxon>
    </lineage>
</organism>
<evidence type="ECO:0000256" key="3">
    <source>
        <dbReference type="HAMAP-Rule" id="MF_01367"/>
    </source>
</evidence>
<dbReference type="Proteomes" id="UP000197679">
    <property type="component" value="Chromosome"/>
</dbReference>
<comment type="subunit">
    <text evidence="3">Part of the 50S ribosomal subunit. Forms a cluster with proteins L3 and L24e, part of which may contact the 16S rRNA in 2 intersubunit bridges.</text>
</comment>
<dbReference type="AlphaFoldDB" id="A0A218NLQ8"/>
<dbReference type="EMBL" id="CP019964">
    <property type="protein sequence ID" value="ASI13410.1"/>
    <property type="molecule type" value="Genomic_DNA"/>
</dbReference>
<dbReference type="InterPro" id="IPR036853">
    <property type="entry name" value="Ribosomal_uL14_sf"/>
</dbReference>
<keyword evidence="6" id="KW-1185">Reference proteome</keyword>
<name>A0A218NLQ8_9ARCH</name>
<dbReference type="KEGG" id="marh:Mia14_0067"/>